<organism evidence="2 3">
    <name type="scientific">Riccia fluitans</name>
    <dbReference type="NCBI Taxonomy" id="41844"/>
    <lineage>
        <taxon>Eukaryota</taxon>
        <taxon>Viridiplantae</taxon>
        <taxon>Streptophyta</taxon>
        <taxon>Embryophyta</taxon>
        <taxon>Marchantiophyta</taxon>
        <taxon>Marchantiopsida</taxon>
        <taxon>Marchantiidae</taxon>
        <taxon>Marchantiales</taxon>
        <taxon>Ricciaceae</taxon>
        <taxon>Riccia</taxon>
    </lineage>
</organism>
<gene>
    <name evidence="2" type="ORF">R1flu_014618</name>
</gene>
<evidence type="ECO:0000313" key="3">
    <source>
        <dbReference type="Proteomes" id="UP001605036"/>
    </source>
</evidence>
<feature type="region of interest" description="Disordered" evidence="1">
    <location>
        <begin position="64"/>
        <end position="88"/>
    </location>
</feature>
<feature type="region of interest" description="Disordered" evidence="1">
    <location>
        <begin position="1179"/>
        <end position="1207"/>
    </location>
</feature>
<reference evidence="2 3" key="1">
    <citation type="submission" date="2024-09" db="EMBL/GenBank/DDBJ databases">
        <title>Chromosome-scale assembly of Riccia fluitans.</title>
        <authorList>
            <person name="Paukszto L."/>
            <person name="Sawicki J."/>
            <person name="Karawczyk K."/>
            <person name="Piernik-Szablinska J."/>
            <person name="Szczecinska M."/>
            <person name="Mazdziarz M."/>
        </authorList>
    </citation>
    <scope>NUCLEOTIDE SEQUENCE [LARGE SCALE GENOMIC DNA]</scope>
    <source>
        <strain evidence="2">Rf_01</strain>
        <tissue evidence="2">Aerial parts of the thallus</tissue>
    </source>
</reference>
<evidence type="ECO:0000256" key="1">
    <source>
        <dbReference type="SAM" id="MobiDB-lite"/>
    </source>
</evidence>
<name>A0ABD1YKE2_9MARC</name>
<protein>
    <submittedName>
        <fullName evidence="2">Uncharacterized protein</fullName>
    </submittedName>
</protein>
<dbReference type="Proteomes" id="UP001605036">
    <property type="component" value="Unassembled WGS sequence"/>
</dbReference>
<dbReference type="EMBL" id="JBHFFA010000004">
    <property type="protein sequence ID" value="KAL2629932.1"/>
    <property type="molecule type" value="Genomic_DNA"/>
</dbReference>
<feature type="compositionally biased region" description="Basic and acidic residues" evidence="1">
    <location>
        <begin position="164"/>
        <end position="177"/>
    </location>
</feature>
<dbReference type="PANTHER" id="PTHR31697">
    <property type="entry name" value="INTEGRATOR COMPLEX SUBUNIT 5"/>
    <property type="match status" value="1"/>
</dbReference>
<comment type="caution">
    <text evidence="2">The sequence shown here is derived from an EMBL/GenBank/DDBJ whole genome shotgun (WGS) entry which is preliminary data.</text>
</comment>
<dbReference type="AlphaFoldDB" id="A0ABD1YKE2"/>
<feature type="region of interest" description="Disordered" evidence="1">
    <location>
        <begin position="154"/>
        <end position="207"/>
    </location>
</feature>
<feature type="region of interest" description="Disordered" evidence="1">
    <location>
        <begin position="950"/>
        <end position="975"/>
    </location>
</feature>
<proteinExistence type="predicted"/>
<dbReference type="InterPro" id="IPR040316">
    <property type="entry name" value="INTS5"/>
</dbReference>
<feature type="compositionally biased region" description="Polar residues" evidence="1">
    <location>
        <begin position="953"/>
        <end position="968"/>
    </location>
</feature>
<dbReference type="PANTHER" id="PTHR31697:SF2">
    <property type="entry name" value="INTEGRATOR COMPLEX SUBUNIT 5"/>
    <property type="match status" value="1"/>
</dbReference>
<accession>A0ABD1YKE2</accession>
<sequence length="1241" mass="137173">MREIAAGVQLIGPGREVSWASSTIHSNCQKRLLDLELNLDDGVTTFNTIQWALAELERIEEQSAGTSLQCAPGDDLDEDQADGTSRSKVLGLNVEIEQMDDLVTTENQENERVAVIPGIMSGALRSSISEAETVGAPCVVRKVGRQNPDELLILGEKYPQSSGSKDELTKGDLENRRNQLNLPGGSKRKSAEGESRSDGDKRTKVRESSTALRAAVISAVEGEAGYQMSDRISSRLKLPECVSLTGLISQCLLVSLDQTPADTVREALARTSRSPWRVGLSDLSKCEVDGHQYMALYIQRTGILEYAALREPERAAGTLLAMFCSGMEQNSVDNAGGSLQDQSKGPWPGFHPNICLGLSVLCPKFFSAFTTLWVPTLSVDVVKSWSMIPSSDADFIFLPACWKFLEVSASEEPKSWRAWFCAAMVKRLPELAPVASHIVLLVSALCDISADSETSQGPSEVGYYLLGSLYKVLSKHVLPSVLGADRDNMGNNHSGTCGERKLSRISMFLENLQEHAHLVWREVLDVYARSQCPCCNVAFTEGGQDPDFRENNCSSVDGKDRGTLNPISQYKLEGVEFQRGCLNRDPLIQVCQLLFLCCAEEVVANLLANATWVTPCSTGIAKSELKKMLVVKKMLQIVVGQGRGSLMLDLWAQRVTDSFLVASDEQALCKVLAVRQLLDLKFWQVHRAQVENLQAFRRGILEKQDAGEDQWRNLVWKLLRSELDAKWLPILTLMHRDGAWELRLAVLGLLQQLPPIDGSRSQIVANRLKGVLGLYFSWLETLKESGDLFFDGHEYGTAKSEVATQSKGKWQYAREMEHLKRIIIRLASCSYPSFTMLLSRLLDFSFDHCPQMPTMPSPTSPINNSVKTELGAAPLRRMSSAPRSSLSVAPLSVGKLDRYGKLTLISECASAAVSSTATGSSPMQLYEENSRIQSDGFSSLHSGERERFRKTFNGKQSNGGFSKQSCAGNSRKRPDISEVVGPELGNLLRRTFQRALSQSAEASDPWPYHPVGIMNSLMTERLETPHEVLMTMEQYEEVLPKHISSLRHIFLAECFSQNALLMEMLELVVKHGKNGEVLRCMEFVRVLLADCISRWHSNFRTRRSHSAPVPKVHENEARSRLQVHRLIQLVASAGWLPPPLASSGEIVAVIDGADVADLLLLVWRCMHHAVAFGTKSWGGSSSNLPGGRGSVDAQGFPGGNEESGKEGTYTEWESHYFSILRQNVAQISPHFAQVYPLHKAM</sequence>
<feature type="compositionally biased region" description="Basic and acidic residues" evidence="1">
    <location>
        <begin position="189"/>
        <end position="207"/>
    </location>
</feature>
<keyword evidence="3" id="KW-1185">Reference proteome</keyword>
<evidence type="ECO:0000313" key="2">
    <source>
        <dbReference type="EMBL" id="KAL2629932.1"/>
    </source>
</evidence>